<feature type="transmembrane region" description="Helical" evidence="1">
    <location>
        <begin position="109"/>
        <end position="129"/>
    </location>
</feature>
<dbReference type="Proteomes" id="UP000193355">
    <property type="component" value="Unassembled WGS sequence"/>
</dbReference>
<dbReference type="Gene3D" id="1.10.1760.20">
    <property type="match status" value="1"/>
</dbReference>
<evidence type="ECO:0000313" key="2">
    <source>
        <dbReference type="EMBL" id="SMG50592.1"/>
    </source>
</evidence>
<dbReference type="RefSeq" id="WP_234986242.1">
    <property type="nucleotide sequence ID" value="NZ_FXBB01000053.1"/>
</dbReference>
<keyword evidence="1" id="KW-1133">Transmembrane helix</keyword>
<protein>
    <submittedName>
        <fullName evidence="2">ECF transporter S component, folate family</fullName>
    </submittedName>
</protein>
<evidence type="ECO:0000313" key="3">
    <source>
        <dbReference type="Proteomes" id="UP000193355"/>
    </source>
</evidence>
<dbReference type="GO" id="GO:0016020">
    <property type="term" value="C:membrane"/>
    <property type="evidence" value="ECO:0007669"/>
    <property type="project" value="InterPro"/>
</dbReference>
<dbReference type="EMBL" id="FXBB01000053">
    <property type="protein sequence ID" value="SMG50592.1"/>
    <property type="molecule type" value="Genomic_DNA"/>
</dbReference>
<name>A0A1X7LBE9_9BACT</name>
<dbReference type="NCBIfam" id="TIGR04518">
    <property type="entry name" value="ECF_S_folT_fam"/>
    <property type="match status" value="1"/>
</dbReference>
<keyword evidence="3" id="KW-1185">Reference proteome</keyword>
<keyword evidence="1" id="KW-0812">Transmembrane</keyword>
<dbReference type="Pfam" id="PF07155">
    <property type="entry name" value="ECF-ribofla_trS"/>
    <property type="match status" value="1"/>
</dbReference>
<proteinExistence type="predicted"/>
<feature type="transmembrane region" description="Helical" evidence="1">
    <location>
        <begin position="141"/>
        <end position="160"/>
    </location>
</feature>
<reference evidence="3" key="1">
    <citation type="submission" date="2017-04" db="EMBL/GenBank/DDBJ databases">
        <authorList>
            <person name="Varghese N."/>
            <person name="Submissions S."/>
        </authorList>
    </citation>
    <scope>NUCLEOTIDE SEQUENCE [LARGE SCALE GENOMIC DNA]</scope>
    <source>
        <strain evidence="3">USBA 82</strain>
    </source>
</reference>
<feature type="transmembrane region" description="Helical" evidence="1">
    <location>
        <begin position="6"/>
        <end position="26"/>
    </location>
</feature>
<sequence>MKFSTRKLVILALMVSLNVVLTRFASVRIAIGGIEGIRIGFGTFPTILTGLTMGPLAGAMVGAVGDVVGFVLHPMGAYLPHFTVTAALTGILPSLFWKAIGKSERFLPVMTAIGGSQLVTSVILVPILLNHLFSLPMATTIPGAAVSLIMAAPVYTMLFLRLHRAIDPSAIAIKG</sequence>
<keyword evidence="1" id="KW-0472">Membrane</keyword>
<feature type="transmembrane region" description="Helical" evidence="1">
    <location>
        <begin position="78"/>
        <end position="97"/>
    </location>
</feature>
<dbReference type="AlphaFoldDB" id="A0A1X7LBE9"/>
<dbReference type="STRING" id="561720.SAMN06275492_1538"/>
<accession>A0A1X7LBE9</accession>
<evidence type="ECO:0000256" key="1">
    <source>
        <dbReference type="SAM" id="Phobius"/>
    </source>
</evidence>
<gene>
    <name evidence="2" type="ORF">SAMN06275492_1538</name>
</gene>
<organism evidence="2 3">
    <name type="scientific">Dethiosulfovibrio salsuginis</name>
    <dbReference type="NCBI Taxonomy" id="561720"/>
    <lineage>
        <taxon>Bacteria</taxon>
        <taxon>Thermotogati</taxon>
        <taxon>Synergistota</taxon>
        <taxon>Synergistia</taxon>
        <taxon>Synergistales</taxon>
        <taxon>Dethiosulfovibrionaceae</taxon>
        <taxon>Dethiosulfovibrio</taxon>
    </lineage>
</organism>
<dbReference type="InterPro" id="IPR030949">
    <property type="entry name" value="ECF_S_folate_fam"/>
</dbReference>
<feature type="transmembrane region" description="Helical" evidence="1">
    <location>
        <begin position="47"/>
        <end position="72"/>
    </location>
</feature>
<dbReference type="InterPro" id="IPR009825">
    <property type="entry name" value="ECF_substrate-spec-like"/>
</dbReference>